<evidence type="ECO:0000313" key="4">
    <source>
        <dbReference type="Proteomes" id="UP000680865"/>
    </source>
</evidence>
<dbReference type="EMBL" id="BOQP01000008">
    <property type="protein sequence ID" value="GIM70361.1"/>
    <property type="molecule type" value="Genomic_DNA"/>
</dbReference>
<dbReference type="InterPro" id="IPR029058">
    <property type="entry name" value="AB_hydrolase_fold"/>
</dbReference>
<keyword evidence="1" id="KW-0732">Signal</keyword>
<accession>A0A919VNN4</accession>
<dbReference type="SUPFAM" id="SSF53474">
    <property type="entry name" value="alpha/beta-Hydrolases"/>
    <property type="match status" value="1"/>
</dbReference>
<evidence type="ECO:0000256" key="1">
    <source>
        <dbReference type="ARBA" id="ARBA00022729"/>
    </source>
</evidence>
<dbReference type="RefSeq" id="WP_212996889.1">
    <property type="nucleotide sequence ID" value="NZ_BAAATW010000003.1"/>
</dbReference>
<dbReference type="Proteomes" id="UP000680865">
    <property type="component" value="Unassembled WGS sequence"/>
</dbReference>
<dbReference type="AlphaFoldDB" id="A0A919VNN4"/>
<evidence type="ECO:0000313" key="3">
    <source>
        <dbReference type="EMBL" id="GIM70361.1"/>
    </source>
</evidence>
<name>A0A919VNN4_9ACTN</name>
<dbReference type="Gene3D" id="3.40.50.1820">
    <property type="entry name" value="alpha/beta hydrolase"/>
    <property type="match status" value="1"/>
</dbReference>
<keyword evidence="2" id="KW-0378">Hydrolase</keyword>
<dbReference type="PANTHER" id="PTHR43037">
    <property type="entry name" value="UNNAMED PRODUCT-RELATED"/>
    <property type="match status" value="1"/>
</dbReference>
<protein>
    <recommendedName>
        <fullName evidence="5">Polyhydroxybutyrate depolymerase</fullName>
    </recommendedName>
</protein>
<sequence length="261" mass="27815">MLRRLLGSACTLLLLLSLFVVPAGLIRTTYTITVAGLTRSYLVVRPATSDRPLPVLVELHGCCTTPDVELARSGFLDVTGPAILVYPAGYQQHWNAGACCGTTRADDVAFITAVVSRILSSSPAADPARLYLAGYSNGGRMAYRIACEKPSLFTAVAVFGAVNAMACPDPAPVSLLVAAGTADPDVTVLDDGPRHTTNGYLEPTVSEQAAQYVRADGCSPSPTTIWNECASGKRVQLTLYEGAGHGWRTDIARLFWDFFTR</sequence>
<dbReference type="GO" id="GO:0005576">
    <property type="term" value="C:extracellular region"/>
    <property type="evidence" value="ECO:0007669"/>
    <property type="project" value="InterPro"/>
</dbReference>
<evidence type="ECO:0008006" key="5">
    <source>
        <dbReference type="Google" id="ProtNLM"/>
    </source>
</evidence>
<dbReference type="PANTHER" id="PTHR43037:SF5">
    <property type="entry name" value="FERULOYL ESTERASE"/>
    <property type="match status" value="1"/>
</dbReference>
<reference evidence="3" key="1">
    <citation type="submission" date="2021-03" db="EMBL/GenBank/DDBJ databases">
        <title>Whole genome shotgun sequence of Actinoplanes consettensis NBRC 14913.</title>
        <authorList>
            <person name="Komaki H."/>
            <person name="Tamura T."/>
        </authorList>
    </citation>
    <scope>NUCLEOTIDE SEQUENCE</scope>
    <source>
        <strain evidence="3">NBRC 14913</strain>
    </source>
</reference>
<dbReference type="InterPro" id="IPR010126">
    <property type="entry name" value="Esterase_phb"/>
</dbReference>
<dbReference type="GO" id="GO:0016787">
    <property type="term" value="F:hydrolase activity"/>
    <property type="evidence" value="ECO:0007669"/>
    <property type="project" value="UniProtKB-KW"/>
</dbReference>
<gene>
    <name evidence="3" type="ORF">Aco04nite_19840</name>
</gene>
<evidence type="ECO:0000256" key="2">
    <source>
        <dbReference type="ARBA" id="ARBA00022801"/>
    </source>
</evidence>
<proteinExistence type="predicted"/>
<dbReference type="InterPro" id="IPR050955">
    <property type="entry name" value="Plant_Biomass_Hydrol_Est"/>
</dbReference>
<comment type="caution">
    <text evidence="3">The sequence shown here is derived from an EMBL/GenBank/DDBJ whole genome shotgun (WGS) entry which is preliminary data.</text>
</comment>
<organism evidence="3 4">
    <name type="scientific">Winogradskya consettensis</name>
    <dbReference type="NCBI Taxonomy" id="113560"/>
    <lineage>
        <taxon>Bacteria</taxon>
        <taxon>Bacillati</taxon>
        <taxon>Actinomycetota</taxon>
        <taxon>Actinomycetes</taxon>
        <taxon>Micromonosporales</taxon>
        <taxon>Micromonosporaceae</taxon>
        <taxon>Winogradskya</taxon>
    </lineage>
</organism>
<keyword evidence="4" id="KW-1185">Reference proteome</keyword>
<dbReference type="Pfam" id="PF10503">
    <property type="entry name" value="Esterase_PHB"/>
    <property type="match status" value="1"/>
</dbReference>